<proteinExistence type="predicted"/>
<evidence type="ECO:0000313" key="2">
    <source>
        <dbReference type="Proteomes" id="UP000093000"/>
    </source>
</evidence>
<comment type="caution">
    <text evidence="1">The sequence shown here is derived from an EMBL/GenBank/DDBJ whole genome shotgun (WGS) entry which is preliminary data.</text>
</comment>
<accession>A0A1C7NM31</accession>
<gene>
    <name evidence="1" type="ORF">A0J61_01805</name>
</gene>
<reference evidence="1 2" key="1">
    <citation type="submission" date="2016-03" db="EMBL/GenBank/DDBJ databases">
        <title>Choanephora cucurbitarum.</title>
        <authorList>
            <person name="Min B."/>
            <person name="Park H."/>
            <person name="Park J.-H."/>
            <person name="Shin H.-D."/>
            <person name="Choi I.-G."/>
        </authorList>
    </citation>
    <scope>NUCLEOTIDE SEQUENCE [LARGE SCALE GENOMIC DNA]</scope>
    <source>
        <strain evidence="1 2">KUS-F28377</strain>
    </source>
</reference>
<protein>
    <submittedName>
        <fullName evidence="1">Uncharacterized protein</fullName>
    </submittedName>
</protein>
<dbReference type="Proteomes" id="UP000093000">
    <property type="component" value="Unassembled WGS sequence"/>
</dbReference>
<sequence>MTMKDRESSRNCSHEVCEPFDYQKQQYIWFEINDINSNIYFKSKRPYYATKVDVCFYYDFDKF</sequence>
<evidence type="ECO:0000313" key="1">
    <source>
        <dbReference type="EMBL" id="OBZ90157.1"/>
    </source>
</evidence>
<dbReference type="AlphaFoldDB" id="A0A1C7NM31"/>
<keyword evidence="2" id="KW-1185">Reference proteome</keyword>
<dbReference type="InParanoid" id="A0A1C7NM31"/>
<name>A0A1C7NM31_9FUNG</name>
<organism evidence="1 2">
    <name type="scientific">Choanephora cucurbitarum</name>
    <dbReference type="NCBI Taxonomy" id="101091"/>
    <lineage>
        <taxon>Eukaryota</taxon>
        <taxon>Fungi</taxon>
        <taxon>Fungi incertae sedis</taxon>
        <taxon>Mucoromycota</taxon>
        <taxon>Mucoromycotina</taxon>
        <taxon>Mucoromycetes</taxon>
        <taxon>Mucorales</taxon>
        <taxon>Mucorineae</taxon>
        <taxon>Choanephoraceae</taxon>
        <taxon>Choanephoroideae</taxon>
        <taxon>Choanephora</taxon>
    </lineage>
</organism>
<dbReference type="EMBL" id="LUGH01000061">
    <property type="protein sequence ID" value="OBZ90157.1"/>
    <property type="molecule type" value="Genomic_DNA"/>
</dbReference>